<evidence type="ECO:0000256" key="3">
    <source>
        <dbReference type="ARBA" id="ARBA00023002"/>
    </source>
</evidence>
<proteinExistence type="predicted"/>
<comment type="caution">
    <text evidence="4">The sequence shown here is derived from an EMBL/GenBank/DDBJ whole genome shotgun (WGS) entry which is preliminary data.</text>
</comment>
<dbReference type="NCBIfam" id="NF005968">
    <property type="entry name" value="PRK08057.1-2"/>
    <property type="match status" value="1"/>
</dbReference>
<organism evidence="4 5">
    <name type="scientific">Alsobacter metallidurans</name>
    <dbReference type="NCBI Taxonomy" id="340221"/>
    <lineage>
        <taxon>Bacteria</taxon>
        <taxon>Pseudomonadati</taxon>
        <taxon>Pseudomonadota</taxon>
        <taxon>Alphaproteobacteria</taxon>
        <taxon>Hyphomicrobiales</taxon>
        <taxon>Alsobacteraceae</taxon>
        <taxon>Alsobacter</taxon>
    </lineage>
</organism>
<dbReference type="PANTHER" id="PTHR36925">
    <property type="entry name" value="COBALT-PRECORRIN-6A REDUCTASE"/>
    <property type="match status" value="1"/>
</dbReference>
<protein>
    <submittedName>
        <fullName evidence="4">Precorrin-6A reductase</fullName>
    </submittedName>
</protein>
<dbReference type="GO" id="GO:0009236">
    <property type="term" value="P:cobalamin biosynthetic process"/>
    <property type="evidence" value="ECO:0007669"/>
    <property type="project" value="UniProtKB-KW"/>
</dbReference>
<keyword evidence="2" id="KW-0169">Cobalamin biosynthesis</keyword>
<evidence type="ECO:0000256" key="2">
    <source>
        <dbReference type="ARBA" id="ARBA00022573"/>
    </source>
</evidence>
<dbReference type="GO" id="GO:0016994">
    <property type="term" value="F:precorrin-6A reductase activity"/>
    <property type="evidence" value="ECO:0007669"/>
    <property type="project" value="InterPro"/>
</dbReference>
<dbReference type="Proteomes" id="UP000603912">
    <property type="component" value="Unassembled WGS sequence"/>
</dbReference>
<name>A0A917I3H7_9HYPH</name>
<accession>A0A917I3H7</accession>
<keyword evidence="5" id="KW-1185">Reference proteome</keyword>
<evidence type="ECO:0000313" key="5">
    <source>
        <dbReference type="Proteomes" id="UP000603912"/>
    </source>
</evidence>
<dbReference type="RefSeq" id="WP_188516342.1">
    <property type="nucleotide sequence ID" value="NZ_BMES01000001.1"/>
</dbReference>
<keyword evidence="3" id="KW-0560">Oxidoreductase</keyword>
<dbReference type="Pfam" id="PF02571">
    <property type="entry name" value="CbiJ"/>
    <property type="match status" value="1"/>
</dbReference>
<sequence length="248" mass="26265">MRVLILGGTTEATALARALAGRKDLDAILSLAGRTSAPAESALPMRVGGFGGIEGLAAYLTSETIDVVLDATHPFAAQMSRHAAAACAQVGAPLLVYTRPAWEPLKDDRWTTVATMDDAVAALGPQPRTVFLTVGRLSLPAFKAAPQHTYVVRSIDEPDRSDLPPRHELVLARGPFDVAAETALIQRFSVDVVVTKNSGGKATAAKLEAARTLGLPVIMVDRPPPSGPRVEHRLAAVLDWIEAHRPPP</sequence>
<reference evidence="4" key="1">
    <citation type="journal article" date="2014" name="Int. J. Syst. Evol. Microbiol.">
        <title>Complete genome sequence of Corynebacterium casei LMG S-19264T (=DSM 44701T), isolated from a smear-ripened cheese.</title>
        <authorList>
            <consortium name="US DOE Joint Genome Institute (JGI-PGF)"/>
            <person name="Walter F."/>
            <person name="Albersmeier A."/>
            <person name="Kalinowski J."/>
            <person name="Ruckert C."/>
        </authorList>
    </citation>
    <scope>NUCLEOTIDE SEQUENCE</scope>
    <source>
        <strain evidence="4">CGMCC 1.12214</strain>
    </source>
</reference>
<dbReference type="AlphaFoldDB" id="A0A917I3H7"/>
<dbReference type="InterPro" id="IPR003723">
    <property type="entry name" value="Precorrin-6x_reduct"/>
</dbReference>
<reference evidence="4" key="2">
    <citation type="submission" date="2020-09" db="EMBL/GenBank/DDBJ databases">
        <authorList>
            <person name="Sun Q."/>
            <person name="Zhou Y."/>
        </authorList>
    </citation>
    <scope>NUCLEOTIDE SEQUENCE</scope>
    <source>
        <strain evidence="4">CGMCC 1.12214</strain>
    </source>
</reference>
<dbReference type="PANTHER" id="PTHR36925:SF1">
    <property type="entry name" value="COBALT-PRECORRIN-6A REDUCTASE"/>
    <property type="match status" value="1"/>
</dbReference>
<dbReference type="NCBIfam" id="TIGR00715">
    <property type="entry name" value="precor6x_red"/>
    <property type="match status" value="1"/>
</dbReference>
<comment type="pathway">
    <text evidence="1">Cofactor biosynthesis; adenosylcobalamin biosynthesis.</text>
</comment>
<dbReference type="PROSITE" id="PS51014">
    <property type="entry name" value="COBK_CBIJ"/>
    <property type="match status" value="1"/>
</dbReference>
<gene>
    <name evidence="4" type="ORF">GCM10007036_07150</name>
</gene>
<dbReference type="EMBL" id="BMES01000001">
    <property type="protein sequence ID" value="GGH10532.1"/>
    <property type="molecule type" value="Genomic_DNA"/>
</dbReference>
<evidence type="ECO:0000256" key="1">
    <source>
        <dbReference type="ARBA" id="ARBA00004953"/>
    </source>
</evidence>
<evidence type="ECO:0000313" key="4">
    <source>
        <dbReference type="EMBL" id="GGH10532.1"/>
    </source>
</evidence>